<reference evidence="2" key="1">
    <citation type="submission" date="2015-09" db="EMBL/GenBank/DDBJ databases">
        <authorList>
            <consortium name="Pathogen Informatics"/>
        </authorList>
    </citation>
    <scope>NUCLEOTIDE SEQUENCE [LARGE SCALE GENOMIC DNA]</scope>
    <source>
        <strain evidence="2">Lake Konstanz</strain>
    </source>
</reference>
<keyword evidence="2" id="KW-1185">Reference proteome</keyword>
<dbReference type="EMBL" id="CYKH01002090">
    <property type="protein sequence ID" value="CUG92832.1"/>
    <property type="molecule type" value="Genomic_DNA"/>
</dbReference>
<sequence>MPAAISMKADAQKCVPETILLGVGGLPRALPRFGDPAADDIRHYHALCQYDHGPNIPLHWYDGGNGWVTKYFYDSVPRDAVTYEPGKFRCQVPLPDGRLCEHEVSEGDCCKGNCCWSQSASAQKAMIEHVAAAHGVASPAPQRWSTGLFETEGCWDALLCAPCQGSRQMMAMAGWEDRMHWGWMTYFTCLSIAPQQGCNQIIYWVPPCLYVALTTRRQMVTLHNIDESFVASILKCVCCSICSVAQVHRELNSAGVRPGVTLCVGDALRSVAMKPSAMH</sequence>
<evidence type="ECO:0000313" key="1">
    <source>
        <dbReference type="EMBL" id="CUG92832.1"/>
    </source>
</evidence>
<dbReference type="AlphaFoldDB" id="A0A0S4JRK4"/>
<evidence type="ECO:0000313" key="2">
    <source>
        <dbReference type="Proteomes" id="UP000051952"/>
    </source>
</evidence>
<name>A0A0S4JRK4_BODSA</name>
<protein>
    <submittedName>
        <fullName evidence="1">Uncharacterized protein</fullName>
    </submittedName>
</protein>
<dbReference type="Proteomes" id="UP000051952">
    <property type="component" value="Unassembled WGS sequence"/>
</dbReference>
<dbReference type="VEuPathDB" id="TriTrypDB:BSAL_39585"/>
<organism evidence="1 2">
    <name type="scientific">Bodo saltans</name>
    <name type="common">Flagellated protozoan</name>
    <dbReference type="NCBI Taxonomy" id="75058"/>
    <lineage>
        <taxon>Eukaryota</taxon>
        <taxon>Discoba</taxon>
        <taxon>Euglenozoa</taxon>
        <taxon>Kinetoplastea</taxon>
        <taxon>Metakinetoplastina</taxon>
        <taxon>Eubodonida</taxon>
        <taxon>Bodonidae</taxon>
        <taxon>Bodo</taxon>
    </lineage>
</organism>
<gene>
    <name evidence="1" type="ORF">BSAL_39585</name>
</gene>
<proteinExistence type="predicted"/>
<accession>A0A0S4JRK4</accession>